<keyword evidence="2" id="KW-1185">Reference proteome</keyword>
<evidence type="ECO:0000313" key="2">
    <source>
        <dbReference type="Proteomes" id="UP001420932"/>
    </source>
</evidence>
<evidence type="ECO:0000313" key="1">
    <source>
        <dbReference type="EMBL" id="KAK9128372.1"/>
    </source>
</evidence>
<dbReference type="Proteomes" id="UP001420932">
    <property type="component" value="Unassembled WGS sequence"/>
</dbReference>
<dbReference type="EMBL" id="JBBNAF010000007">
    <property type="protein sequence ID" value="KAK9128372.1"/>
    <property type="molecule type" value="Genomic_DNA"/>
</dbReference>
<gene>
    <name evidence="1" type="ORF">Syun_017169</name>
</gene>
<dbReference type="AlphaFoldDB" id="A0AAP0J8S0"/>
<organism evidence="1 2">
    <name type="scientific">Stephania yunnanensis</name>
    <dbReference type="NCBI Taxonomy" id="152371"/>
    <lineage>
        <taxon>Eukaryota</taxon>
        <taxon>Viridiplantae</taxon>
        <taxon>Streptophyta</taxon>
        <taxon>Embryophyta</taxon>
        <taxon>Tracheophyta</taxon>
        <taxon>Spermatophyta</taxon>
        <taxon>Magnoliopsida</taxon>
        <taxon>Ranunculales</taxon>
        <taxon>Menispermaceae</taxon>
        <taxon>Menispermoideae</taxon>
        <taxon>Cissampelideae</taxon>
        <taxon>Stephania</taxon>
    </lineage>
</organism>
<accession>A0AAP0J8S0</accession>
<comment type="caution">
    <text evidence="1">The sequence shown here is derived from an EMBL/GenBank/DDBJ whole genome shotgun (WGS) entry which is preliminary data.</text>
</comment>
<name>A0AAP0J8S0_9MAGN</name>
<reference evidence="1 2" key="1">
    <citation type="submission" date="2024-01" db="EMBL/GenBank/DDBJ databases">
        <title>Genome assemblies of Stephania.</title>
        <authorList>
            <person name="Yang L."/>
        </authorList>
    </citation>
    <scope>NUCLEOTIDE SEQUENCE [LARGE SCALE GENOMIC DNA]</scope>
    <source>
        <strain evidence="1">YNDBR</strain>
        <tissue evidence="1">Leaf</tissue>
    </source>
</reference>
<sequence>MYKIVIALAIEMVYAPSSTPTSSSSKIEVQLVKDFIRLTPVYIDGQRNFEKIEK</sequence>
<proteinExistence type="predicted"/>
<protein>
    <submittedName>
        <fullName evidence="1">Uncharacterized protein</fullName>
    </submittedName>
</protein>